<dbReference type="RefSeq" id="WP_093669183.1">
    <property type="nucleotide sequence ID" value="NZ_FOOY01000003.1"/>
</dbReference>
<evidence type="ECO:0000256" key="1">
    <source>
        <dbReference type="ARBA" id="ARBA00006484"/>
    </source>
</evidence>
<dbReference type="OrthoDB" id="9808814at2"/>
<reference evidence="5" key="1">
    <citation type="submission" date="2016-10" db="EMBL/GenBank/DDBJ databases">
        <authorList>
            <person name="Varghese N."/>
            <person name="Submissions S."/>
        </authorList>
    </citation>
    <scope>NUCLEOTIDE SEQUENCE [LARGE SCALE GENOMIC DNA]</scope>
    <source>
        <strain evidence="5">ATCC 700379</strain>
    </source>
</reference>
<keyword evidence="5" id="KW-1185">Reference proteome</keyword>
<dbReference type="GO" id="GO:0016491">
    <property type="term" value="F:oxidoreductase activity"/>
    <property type="evidence" value="ECO:0007669"/>
    <property type="project" value="UniProtKB-KW"/>
</dbReference>
<proteinExistence type="inferred from homology"/>
<protein>
    <recommendedName>
        <fullName evidence="6">Short-chain dehydrogenase</fullName>
    </recommendedName>
</protein>
<name>A0A1I2N0R9_9BACL</name>
<keyword evidence="2" id="KW-0560">Oxidoreductase</keyword>
<sequence length="256" mass="27824">MTKTALVTGATSGIGNALAKLLAADHYDLILVSRDDEKMRAIKSELTDRSVTIIKKDLSQFHAAKEVFDEVKRNGLTIDLLINNAGFGLVGAFDSLPIERQSEMIQLNCAALTELTYYFLPDLRSKMGKIMNVASTAAYQPGPFMAVYFASKAYVLSLSEALAEELDKSGVTVTALCPGPTHTNFGSVAHAENIKMFSRTMDVQTVARIGYRAMMKGKRVVVTGQLNYAGAIAAKLLPRRWGAKAVRIITGSNKKK</sequence>
<organism evidence="4 5">
    <name type="scientific">Sporolactobacillus nakayamae</name>
    <dbReference type="NCBI Taxonomy" id="269670"/>
    <lineage>
        <taxon>Bacteria</taxon>
        <taxon>Bacillati</taxon>
        <taxon>Bacillota</taxon>
        <taxon>Bacilli</taxon>
        <taxon>Bacillales</taxon>
        <taxon>Sporolactobacillaceae</taxon>
        <taxon>Sporolactobacillus</taxon>
    </lineage>
</organism>
<dbReference type="STRING" id="269670.SAMN02982927_00207"/>
<dbReference type="InterPro" id="IPR036291">
    <property type="entry name" value="NAD(P)-bd_dom_sf"/>
</dbReference>
<dbReference type="EMBL" id="FOOY01000003">
    <property type="protein sequence ID" value="SFF97263.1"/>
    <property type="molecule type" value="Genomic_DNA"/>
</dbReference>
<dbReference type="SUPFAM" id="SSF51735">
    <property type="entry name" value="NAD(P)-binding Rossmann-fold domains"/>
    <property type="match status" value="1"/>
</dbReference>
<dbReference type="PANTHER" id="PTHR42901:SF1">
    <property type="entry name" value="ALCOHOL DEHYDROGENASE"/>
    <property type="match status" value="1"/>
</dbReference>
<gene>
    <name evidence="4" type="ORF">SAMN02982927_00207</name>
</gene>
<dbReference type="PANTHER" id="PTHR42901">
    <property type="entry name" value="ALCOHOL DEHYDROGENASE"/>
    <property type="match status" value="1"/>
</dbReference>
<dbReference type="Pfam" id="PF00106">
    <property type="entry name" value="adh_short"/>
    <property type="match status" value="1"/>
</dbReference>
<dbReference type="PIRSF" id="PIRSF000126">
    <property type="entry name" value="11-beta-HSD1"/>
    <property type="match status" value="1"/>
</dbReference>
<comment type="similarity">
    <text evidence="1 3">Belongs to the short-chain dehydrogenases/reductases (SDR) family.</text>
</comment>
<evidence type="ECO:0000256" key="2">
    <source>
        <dbReference type="ARBA" id="ARBA00023002"/>
    </source>
</evidence>
<evidence type="ECO:0000313" key="4">
    <source>
        <dbReference type="EMBL" id="SFF97263.1"/>
    </source>
</evidence>
<dbReference type="Gene3D" id="3.40.50.720">
    <property type="entry name" value="NAD(P)-binding Rossmann-like Domain"/>
    <property type="match status" value="1"/>
</dbReference>
<dbReference type="AlphaFoldDB" id="A0A1I2N0R9"/>
<accession>A0A1I2N0R9</accession>
<dbReference type="PRINTS" id="PR00080">
    <property type="entry name" value="SDRFAMILY"/>
</dbReference>
<dbReference type="InterPro" id="IPR002347">
    <property type="entry name" value="SDR_fam"/>
</dbReference>
<evidence type="ECO:0000256" key="3">
    <source>
        <dbReference type="RuleBase" id="RU000363"/>
    </source>
</evidence>
<dbReference type="PRINTS" id="PR00081">
    <property type="entry name" value="GDHRDH"/>
</dbReference>
<evidence type="ECO:0000313" key="5">
    <source>
        <dbReference type="Proteomes" id="UP000198752"/>
    </source>
</evidence>
<evidence type="ECO:0008006" key="6">
    <source>
        <dbReference type="Google" id="ProtNLM"/>
    </source>
</evidence>
<dbReference type="Proteomes" id="UP000198752">
    <property type="component" value="Unassembled WGS sequence"/>
</dbReference>